<dbReference type="PROSITE" id="PS51184">
    <property type="entry name" value="JMJC"/>
    <property type="match status" value="1"/>
</dbReference>
<dbReference type="EMBL" id="CDPU01000009">
    <property type="protein sequence ID" value="CEO48073.1"/>
    <property type="molecule type" value="Genomic_DNA"/>
</dbReference>
<organism evidence="2">
    <name type="scientific">Bionectria ochroleuca</name>
    <name type="common">Gliocladium roseum</name>
    <dbReference type="NCBI Taxonomy" id="29856"/>
    <lineage>
        <taxon>Eukaryota</taxon>
        <taxon>Fungi</taxon>
        <taxon>Dikarya</taxon>
        <taxon>Ascomycota</taxon>
        <taxon>Pezizomycotina</taxon>
        <taxon>Sordariomycetes</taxon>
        <taxon>Hypocreomycetidae</taxon>
        <taxon>Hypocreales</taxon>
        <taxon>Bionectriaceae</taxon>
        <taxon>Clonostachys</taxon>
    </lineage>
</organism>
<reference evidence="2" key="1">
    <citation type="submission" date="2015-01" db="EMBL/GenBank/DDBJ databases">
        <authorList>
            <person name="Durling Mikael"/>
        </authorList>
    </citation>
    <scope>NUCLEOTIDE SEQUENCE</scope>
</reference>
<feature type="domain" description="JmjC" evidence="1">
    <location>
        <begin position="147"/>
        <end position="307"/>
    </location>
</feature>
<evidence type="ECO:0000259" key="1">
    <source>
        <dbReference type="PROSITE" id="PS51184"/>
    </source>
</evidence>
<dbReference type="PANTHER" id="PTHR12461:SF105">
    <property type="entry name" value="HYPOXIA-INDUCIBLE FACTOR 1-ALPHA INHIBITOR"/>
    <property type="match status" value="1"/>
</dbReference>
<proteinExistence type="predicted"/>
<dbReference type="SUPFAM" id="SSF51197">
    <property type="entry name" value="Clavaminate synthase-like"/>
    <property type="match status" value="1"/>
</dbReference>
<name>A0A0B7JSN0_BIOOC</name>
<evidence type="ECO:0000313" key="2">
    <source>
        <dbReference type="EMBL" id="CEO48073.1"/>
    </source>
</evidence>
<dbReference type="InterPro" id="IPR003347">
    <property type="entry name" value="JmjC_dom"/>
</dbReference>
<gene>
    <name evidence="2" type="ORF">BN869_000004129_1</name>
</gene>
<dbReference type="PANTHER" id="PTHR12461">
    <property type="entry name" value="HYPOXIA-INDUCIBLE FACTOR 1 ALPHA INHIBITOR-RELATED"/>
    <property type="match status" value="1"/>
</dbReference>
<accession>A0A0B7JSN0</accession>
<dbReference type="Pfam" id="PF13621">
    <property type="entry name" value="Cupin_8"/>
    <property type="match status" value="1"/>
</dbReference>
<protein>
    <recommendedName>
        <fullName evidence="1">JmjC domain-containing protein</fullName>
    </recommendedName>
</protein>
<dbReference type="AlphaFoldDB" id="A0A0B7JSN0"/>
<dbReference type="InterPro" id="IPR041667">
    <property type="entry name" value="Cupin_8"/>
</dbReference>
<sequence>MALTDVDMFRKNAFNSENPFHFRCTSKDGDKCDLPAASKWFESISDKISPVSSYTLSPTLAQYLDWPFPFELVSKPSEQNPPPVAFRDWLLQTQDVTNQMLAEILQPAISELPDRSFFQLYAPLRLLKKALEFNQTTIGNDGAPVLLYIAQSSLTDLPPALQEDLPTPHLVQHAGKGDLYNSSIWLGTEPTYTPIHRDPNPNLFYQLCSHKIMRLLPPSIGDRVYFEVQAKIRQHGNSRIRTTEMMEGKEREALHEAIWANEKISDHLLEVDLAPGDALFIPKGWWHSVKSKNSMGHLNGSVNWWFR</sequence>
<dbReference type="Gene3D" id="2.60.120.650">
    <property type="entry name" value="Cupin"/>
    <property type="match status" value="1"/>
</dbReference>